<feature type="repeat" description="Lumazine-binding" evidence="11">
    <location>
        <begin position="1"/>
        <end position="97"/>
    </location>
</feature>
<sequence length="204" mass="21756">MFTGIIAAIGSVVGLEPRDGDVRLTINAGNLGLSDLNLGDSVACNGACLTAVELTQNGFIADVSVETLNLTTINHWLVGSPINLEKAMQATDRFGGHIVSGHVDGVGEVLSLKGDARSWRFRIKAPANIAKYIAHKGSITVDGTSLTVNLVEGSEFELNIVPHTMSHTVMGTYKEGTKVNLEVDLVSRYLERLLLGDKAADQRN</sequence>
<dbReference type="NCBIfam" id="TIGR00187">
    <property type="entry name" value="ribE"/>
    <property type="match status" value="1"/>
</dbReference>
<dbReference type="FunFam" id="2.40.30.20:FF:000004">
    <property type="entry name" value="Riboflavin synthase, alpha subunit"/>
    <property type="match status" value="1"/>
</dbReference>
<dbReference type="EC" id="2.5.1.9" evidence="5 10"/>
<evidence type="ECO:0000259" key="12">
    <source>
        <dbReference type="PROSITE" id="PS51177"/>
    </source>
</evidence>
<dbReference type="Pfam" id="PF00677">
    <property type="entry name" value="Lum_binding"/>
    <property type="match status" value="2"/>
</dbReference>
<keyword evidence="9" id="KW-0677">Repeat</keyword>
<evidence type="ECO:0000256" key="4">
    <source>
        <dbReference type="ARBA" id="ARBA00011233"/>
    </source>
</evidence>
<proteinExistence type="predicted"/>
<dbReference type="InterPro" id="IPR001783">
    <property type="entry name" value="Lumazine-bd"/>
</dbReference>
<keyword evidence="8 13" id="KW-0808">Transferase</keyword>
<feature type="domain" description="Lumazine-binding" evidence="12">
    <location>
        <begin position="1"/>
        <end position="97"/>
    </location>
</feature>
<dbReference type="NCBIfam" id="NF006767">
    <property type="entry name" value="PRK09289.1"/>
    <property type="match status" value="1"/>
</dbReference>
<dbReference type="Gene3D" id="2.40.30.20">
    <property type="match status" value="2"/>
</dbReference>
<dbReference type="GO" id="GO:0009231">
    <property type="term" value="P:riboflavin biosynthetic process"/>
    <property type="evidence" value="ECO:0007669"/>
    <property type="project" value="UniProtKB-KW"/>
</dbReference>
<comment type="pathway">
    <text evidence="3">Cofactor biosynthesis; riboflavin biosynthesis; riboflavin from 2-hydroxy-3-oxobutyl phosphate and 5-amino-6-(D-ribitylamino)uracil: step 2/2.</text>
</comment>
<dbReference type="EMBL" id="SHBP01000002">
    <property type="protein sequence ID" value="RZO21028.1"/>
    <property type="molecule type" value="Genomic_DNA"/>
</dbReference>
<dbReference type="InterPro" id="IPR026017">
    <property type="entry name" value="Lumazine-bd_dom"/>
</dbReference>
<reference evidence="13 14" key="1">
    <citation type="submission" date="2019-02" db="EMBL/GenBank/DDBJ databases">
        <title>Prokaryotic population dynamics and viral predation in marine succession experiment using metagenomics: the confinement effect.</title>
        <authorList>
            <person name="Haro-Moreno J.M."/>
            <person name="Rodriguez-Valera F."/>
            <person name="Lopez-Perez M."/>
        </authorList>
    </citation>
    <scope>NUCLEOTIDE SEQUENCE [LARGE SCALE GENOMIC DNA]</scope>
    <source>
        <strain evidence="13">MED-G170</strain>
    </source>
</reference>
<feature type="domain" description="Lumazine-binding" evidence="12">
    <location>
        <begin position="98"/>
        <end position="194"/>
    </location>
</feature>
<dbReference type="SUPFAM" id="SSF63380">
    <property type="entry name" value="Riboflavin synthase domain-like"/>
    <property type="match status" value="2"/>
</dbReference>
<evidence type="ECO:0000313" key="14">
    <source>
        <dbReference type="Proteomes" id="UP000315889"/>
    </source>
</evidence>
<dbReference type="InterPro" id="IPR023366">
    <property type="entry name" value="ATP_synth_asu-like_sf"/>
</dbReference>
<comment type="catalytic activity">
    <reaction evidence="1">
        <text>2 6,7-dimethyl-8-(1-D-ribityl)lumazine + H(+) = 5-amino-6-(D-ribitylamino)uracil + riboflavin</text>
        <dbReference type="Rhea" id="RHEA:20772"/>
        <dbReference type="ChEBI" id="CHEBI:15378"/>
        <dbReference type="ChEBI" id="CHEBI:15934"/>
        <dbReference type="ChEBI" id="CHEBI:57986"/>
        <dbReference type="ChEBI" id="CHEBI:58201"/>
        <dbReference type="EC" id="2.5.1.9"/>
    </reaction>
</comment>
<comment type="subunit">
    <text evidence="4">Homotrimer.</text>
</comment>
<gene>
    <name evidence="13" type="ORF">EVB03_02010</name>
</gene>
<evidence type="ECO:0000256" key="3">
    <source>
        <dbReference type="ARBA" id="ARBA00004887"/>
    </source>
</evidence>
<dbReference type="FunFam" id="2.40.30.20:FF:000003">
    <property type="entry name" value="Riboflavin synthase, alpha subunit"/>
    <property type="match status" value="1"/>
</dbReference>
<evidence type="ECO:0000256" key="10">
    <source>
        <dbReference type="NCBIfam" id="TIGR00187"/>
    </source>
</evidence>
<evidence type="ECO:0000256" key="8">
    <source>
        <dbReference type="ARBA" id="ARBA00022679"/>
    </source>
</evidence>
<organism evidence="13 14">
    <name type="scientific">SAR92 clade bacterium</name>
    <dbReference type="NCBI Taxonomy" id="2315479"/>
    <lineage>
        <taxon>Bacteria</taxon>
        <taxon>Pseudomonadati</taxon>
        <taxon>Pseudomonadota</taxon>
        <taxon>Gammaproteobacteria</taxon>
        <taxon>Cellvibrionales</taxon>
        <taxon>Porticoccaceae</taxon>
        <taxon>SAR92 clade</taxon>
    </lineage>
</organism>
<evidence type="ECO:0000256" key="9">
    <source>
        <dbReference type="ARBA" id="ARBA00022737"/>
    </source>
</evidence>
<keyword evidence="7" id="KW-0686">Riboflavin biosynthesis</keyword>
<evidence type="ECO:0000256" key="5">
    <source>
        <dbReference type="ARBA" id="ARBA00012827"/>
    </source>
</evidence>
<name>A0A520MIH5_9GAMM</name>
<comment type="caution">
    <text evidence="13">The sequence shown here is derived from an EMBL/GenBank/DDBJ whole genome shotgun (WGS) entry which is preliminary data.</text>
</comment>
<dbReference type="NCBIfam" id="NF009566">
    <property type="entry name" value="PRK13020.1"/>
    <property type="match status" value="1"/>
</dbReference>
<dbReference type="AlphaFoldDB" id="A0A520MIH5"/>
<evidence type="ECO:0000256" key="6">
    <source>
        <dbReference type="ARBA" id="ARBA00013950"/>
    </source>
</evidence>
<dbReference type="Proteomes" id="UP000315889">
    <property type="component" value="Unassembled WGS sequence"/>
</dbReference>
<evidence type="ECO:0000256" key="7">
    <source>
        <dbReference type="ARBA" id="ARBA00022619"/>
    </source>
</evidence>
<dbReference type="InterPro" id="IPR017938">
    <property type="entry name" value="Riboflavin_synthase-like_b-brl"/>
</dbReference>
<comment type="function">
    <text evidence="2">Catalyzes the dismutation of two molecules of 6,7-dimethyl-8-ribityllumazine, resulting in the formation of riboflavin and 5-amino-6-(D-ribitylamino)uracil.</text>
</comment>
<dbReference type="PROSITE" id="PS51177">
    <property type="entry name" value="LUMAZINE_BIND"/>
    <property type="match status" value="2"/>
</dbReference>
<protein>
    <recommendedName>
        <fullName evidence="6 10">Riboflavin synthase</fullName>
        <ecNumber evidence="5 10">2.5.1.9</ecNumber>
    </recommendedName>
</protein>
<evidence type="ECO:0000313" key="13">
    <source>
        <dbReference type="EMBL" id="RZO21028.1"/>
    </source>
</evidence>
<dbReference type="CDD" id="cd00402">
    <property type="entry name" value="Riboflavin_synthase_like"/>
    <property type="match status" value="1"/>
</dbReference>
<dbReference type="GO" id="GO:0004746">
    <property type="term" value="F:riboflavin synthase activity"/>
    <property type="evidence" value="ECO:0007669"/>
    <property type="project" value="UniProtKB-UniRule"/>
</dbReference>
<evidence type="ECO:0000256" key="11">
    <source>
        <dbReference type="PROSITE-ProRule" id="PRU00524"/>
    </source>
</evidence>
<feature type="repeat" description="Lumazine-binding" evidence="11">
    <location>
        <begin position="98"/>
        <end position="194"/>
    </location>
</feature>
<dbReference type="PIRSF" id="PIRSF000498">
    <property type="entry name" value="Riboflavin_syn_A"/>
    <property type="match status" value="1"/>
</dbReference>
<dbReference type="PANTHER" id="PTHR21098:SF12">
    <property type="entry name" value="RIBOFLAVIN SYNTHASE"/>
    <property type="match status" value="1"/>
</dbReference>
<dbReference type="PANTHER" id="PTHR21098">
    <property type="entry name" value="RIBOFLAVIN SYNTHASE ALPHA CHAIN"/>
    <property type="match status" value="1"/>
</dbReference>
<evidence type="ECO:0000256" key="1">
    <source>
        <dbReference type="ARBA" id="ARBA00000968"/>
    </source>
</evidence>
<evidence type="ECO:0000256" key="2">
    <source>
        <dbReference type="ARBA" id="ARBA00002803"/>
    </source>
</evidence>
<accession>A0A520MIH5</accession>